<protein>
    <recommendedName>
        <fullName evidence="2">Response regulatory domain-containing protein</fullName>
    </recommendedName>
</protein>
<evidence type="ECO:0000256" key="1">
    <source>
        <dbReference type="ARBA" id="ARBA00022553"/>
    </source>
</evidence>
<dbReference type="PANTHER" id="PTHR44591:SF3">
    <property type="entry name" value="RESPONSE REGULATORY DOMAIN-CONTAINING PROTEIN"/>
    <property type="match status" value="1"/>
</dbReference>
<dbReference type="Pfam" id="PF00072">
    <property type="entry name" value="Response_reg"/>
    <property type="match status" value="1"/>
</dbReference>
<evidence type="ECO:0000259" key="2">
    <source>
        <dbReference type="PROSITE" id="PS50110"/>
    </source>
</evidence>
<dbReference type="InterPro" id="IPR011006">
    <property type="entry name" value="CheY-like_superfamily"/>
</dbReference>
<dbReference type="InterPro" id="IPR001789">
    <property type="entry name" value="Sig_transdc_resp-reg_receiver"/>
</dbReference>
<dbReference type="InterPro" id="IPR050595">
    <property type="entry name" value="Bact_response_regulator"/>
</dbReference>
<feature type="domain" description="Response regulatory" evidence="2">
    <location>
        <begin position="12"/>
        <end position="125"/>
    </location>
</feature>
<accession>A0A0F9UL34</accession>
<reference evidence="3" key="1">
    <citation type="journal article" date="2015" name="Nature">
        <title>Complex archaea that bridge the gap between prokaryotes and eukaryotes.</title>
        <authorList>
            <person name="Spang A."/>
            <person name="Saw J.H."/>
            <person name="Jorgensen S.L."/>
            <person name="Zaremba-Niedzwiedzka K."/>
            <person name="Martijn J."/>
            <person name="Lind A.E."/>
            <person name="van Eijk R."/>
            <person name="Schleper C."/>
            <person name="Guy L."/>
            <person name="Ettema T.J."/>
        </authorList>
    </citation>
    <scope>NUCLEOTIDE SEQUENCE</scope>
</reference>
<organism evidence="3">
    <name type="scientific">marine sediment metagenome</name>
    <dbReference type="NCBI Taxonomy" id="412755"/>
    <lineage>
        <taxon>unclassified sequences</taxon>
        <taxon>metagenomes</taxon>
        <taxon>ecological metagenomes</taxon>
    </lineage>
</organism>
<keyword evidence="1" id="KW-0597">Phosphoprotein</keyword>
<dbReference type="CDD" id="cd00156">
    <property type="entry name" value="REC"/>
    <property type="match status" value="1"/>
</dbReference>
<dbReference type="AlphaFoldDB" id="A0A0F9UL34"/>
<comment type="caution">
    <text evidence="3">The sequence shown here is derived from an EMBL/GenBank/DDBJ whole genome shotgun (WGS) entry which is preliminary data.</text>
</comment>
<evidence type="ECO:0000313" key="3">
    <source>
        <dbReference type="EMBL" id="KKN93940.1"/>
    </source>
</evidence>
<dbReference type="PANTHER" id="PTHR44591">
    <property type="entry name" value="STRESS RESPONSE REGULATOR PROTEIN 1"/>
    <property type="match status" value="1"/>
</dbReference>
<sequence length="137" mass="14916">MADTGHKAGKPLLLLVEDERAIRKVMEMVLEGEGYEVITAENGREGLQVLANARPDLIITDYMMPEMNGAEMICEIKNNTVLSSIPILLMSAALPADLPERCVADQFLEKGGDLGALLVIIESFIQRADAPPADDQH</sequence>
<proteinExistence type="predicted"/>
<dbReference type="PROSITE" id="PS50110">
    <property type="entry name" value="RESPONSE_REGULATORY"/>
    <property type="match status" value="1"/>
</dbReference>
<dbReference type="EMBL" id="LAZR01000082">
    <property type="protein sequence ID" value="KKN93940.1"/>
    <property type="molecule type" value="Genomic_DNA"/>
</dbReference>
<dbReference type="Gene3D" id="3.40.50.2300">
    <property type="match status" value="1"/>
</dbReference>
<name>A0A0F9UL34_9ZZZZ</name>
<dbReference type="SUPFAM" id="SSF52172">
    <property type="entry name" value="CheY-like"/>
    <property type="match status" value="1"/>
</dbReference>
<dbReference type="GO" id="GO:0000160">
    <property type="term" value="P:phosphorelay signal transduction system"/>
    <property type="evidence" value="ECO:0007669"/>
    <property type="project" value="InterPro"/>
</dbReference>
<gene>
    <name evidence="3" type="ORF">LCGC14_0192030</name>
</gene>
<dbReference type="SMART" id="SM00448">
    <property type="entry name" value="REC"/>
    <property type="match status" value="1"/>
</dbReference>